<dbReference type="NCBIfam" id="TIGR00016">
    <property type="entry name" value="ackA"/>
    <property type="match status" value="1"/>
</dbReference>
<dbReference type="GO" id="GO:0006083">
    <property type="term" value="P:acetate metabolic process"/>
    <property type="evidence" value="ECO:0007669"/>
    <property type="project" value="TreeGrafter"/>
</dbReference>
<evidence type="ECO:0000313" key="8">
    <source>
        <dbReference type="EMBL" id="KJJ84305.1"/>
    </source>
</evidence>
<dbReference type="Gene3D" id="3.30.420.40">
    <property type="match status" value="2"/>
</dbReference>
<keyword evidence="2 6" id="KW-0808">Transferase</keyword>
<dbReference type="InterPro" id="IPR023865">
    <property type="entry name" value="Aliphatic_acid_kinase_CS"/>
</dbReference>
<evidence type="ECO:0000256" key="1">
    <source>
        <dbReference type="ARBA" id="ARBA00008748"/>
    </source>
</evidence>
<dbReference type="InterPro" id="IPR043129">
    <property type="entry name" value="ATPase_NBD"/>
</dbReference>
<feature type="active site" description="Proton donor/acceptor" evidence="6">
    <location>
        <position position="148"/>
    </location>
</feature>
<dbReference type="GO" id="GO:0006085">
    <property type="term" value="P:acetyl-CoA biosynthetic process"/>
    <property type="evidence" value="ECO:0007669"/>
    <property type="project" value="UniProtKB-UniRule"/>
</dbReference>
<comment type="subunit">
    <text evidence="6">Homodimer.</text>
</comment>
<evidence type="ECO:0000256" key="2">
    <source>
        <dbReference type="ARBA" id="ARBA00022679"/>
    </source>
</evidence>
<comment type="subcellular location">
    <subcellularLocation>
        <location evidence="6">Cytoplasm</location>
    </subcellularLocation>
</comment>
<dbReference type="PRINTS" id="PR00471">
    <property type="entry name" value="ACETATEKNASE"/>
</dbReference>
<feature type="binding site" evidence="6">
    <location>
        <begin position="283"/>
        <end position="285"/>
    </location>
    <ligand>
        <name>ATP</name>
        <dbReference type="ChEBI" id="CHEBI:30616"/>
    </ligand>
</feature>
<dbReference type="PIRSF" id="PIRSF000722">
    <property type="entry name" value="Acetate_prop_kin"/>
    <property type="match status" value="1"/>
</dbReference>
<feature type="site" description="Transition state stabilizer" evidence="6">
    <location>
        <position position="241"/>
    </location>
</feature>
<dbReference type="Pfam" id="PF00871">
    <property type="entry name" value="Acetate_kinase"/>
    <property type="match status" value="1"/>
</dbReference>
<dbReference type="PANTHER" id="PTHR21060">
    <property type="entry name" value="ACETATE KINASE"/>
    <property type="match status" value="1"/>
</dbReference>
<organism evidence="8 9">
    <name type="scientific">Candidatus Omnitrophus magneticus</name>
    <dbReference type="NCBI Taxonomy" id="1609969"/>
    <lineage>
        <taxon>Bacteria</taxon>
        <taxon>Pseudomonadati</taxon>
        <taxon>Candidatus Omnitrophota</taxon>
        <taxon>Candidatus Omnitrophus</taxon>
    </lineage>
</organism>
<feature type="binding site" evidence="6">
    <location>
        <begin position="208"/>
        <end position="212"/>
    </location>
    <ligand>
        <name>ATP</name>
        <dbReference type="ChEBI" id="CHEBI:30616"/>
    </ligand>
</feature>
<dbReference type="EC" id="2.7.2.1" evidence="6"/>
<accession>A0A0F0CS89</accession>
<dbReference type="InterPro" id="IPR000890">
    <property type="entry name" value="Aliphatic_acid_kin_short-chain"/>
</dbReference>
<keyword evidence="4 6" id="KW-0418">Kinase</keyword>
<comment type="similarity">
    <text evidence="1 6 7">Belongs to the acetokinase family.</text>
</comment>
<comment type="pathway">
    <text evidence="6">Metabolic intermediate biosynthesis; acetyl-CoA biosynthesis; acetyl-CoA from acetate: step 1/2.</text>
</comment>
<proteinExistence type="inferred from homology"/>
<dbReference type="SUPFAM" id="SSF53067">
    <property type="entry name" value="Actin-like ATPase domain"/>
    <property type="match status" value="2"/>
</dbReference>
<feature type="binding site" evidence="6">
    <location>
        <begin position="331"/>
        <end position="335"/>
    </location>
    <ligand>
        <name>ATP</name>
        <dbReference type="ChEBI" id="CHEBI:30616"/>
    </ligand>
</feature>
<evidence type="ECO:0000256" key="3">
    <source>
        <dbReference type="ARBA" id="ARBA00022741"/>
    </source>
</evidence>
<name>A0A0F0CS89_9BACT</name>
<keyword evidence="3 6" id="KW-0547">Nucleotide-binding</keyword>
<comment type="caution">
    <text evidence="8">The sequence shown here is derived from an EMBL/GenBank/DDBJ whole genome shotgun (WGS) entry which is preliminary data.</text>
</comment>
<dbReference type="PANTHER" id="PTHR21060:SF15">
    <property type="entry name" value="ACETATE KINASE-RELATED"/>
    <property type="match status" value="1"/>
</dbReference>
<dbReference type="AlphaFoldDB" id="A0A0F0CS89"/>
<dbReference type="PATRIC" id="fig|1609969.3.peg.1894"/>
<evidence type="ECO:0000256" key="4">
    <source>
        <dbReference type="ARBA" id="ARBA00022777"/>
    </source>
</evidence>
<comment type="cofactor">
    <cofactor evidence="6">
        <name>Mg(2+)</name>
        <dbReference type="ChEBI" id="CHEBI:18420"/>
    </cofactor>
    <cofactor evidence="6">
        <name>Mn(2+)</name>
        <dbReference type="ChEBI" id="CHEBI:29035"/>
    </cofactor>
    <text evidence="6">Mg(2+). Can also accept Mn(2+).</text>
</comment>
<dbReference type="InterPro" id="IPR004372">
    <property type="entry name" value="Ac/propionate_kinase"/>
</dbReference>
<dbReference type="GO" id="GO:0005524">
    <property type="term" value="F:ATP binding"/>
    <property type="evidence" value="ECO:0007669"/>
    <property type="project" value="UniProtKB-KW"/>
</dbReference>
<evidence type="ECO:0000256" key="6">
    <source>
        <dbReference type="HAMAP-Rule" id="MF_00020"/>
    </source>
</evidence>
<gene>
    <name evidence="6" type="primary">ackA</name>
    <name evidence="8" type="ORF">OMAG_001768</name>
</gene>
<feature type="binding site" evidence="6">
    <location>
        <position position="363"/>
    </location>
    <ligand>
        <name>Mg(2+)</name>
        <dbReference type="ChEBI" id="CHEBI:18420"/>
    </ligand>
</feature>
<comment type="catalytic activity">
    <reaction evidence="6">
        <text>acetate + ATP = acetyl phosphate + ADP</text>
        <dbReference type="Rhea" id="RHEA:11352"/>
        <dbReference type="ChEBI" id="CHEBI:22191"/>
        <dbReference type="ChEBI" id="CHEBI:30089"/>
        <dbReference type="ChEBI" id="CHEBI:30616"/>
        <dbReference type="ChEBI" id="CHEBI:456216"/>
        <dbReference type="EC" id="2.7.2.1"/>
    </reaction>
</comment>
<feature type="binding site" evidence="6">
    <location>
        <position position="14"/>
    </location>
    <ligand>
        <name>ATP</name>
        <dbReference type="ChEBI" id="CHEBI:30616"/>
    </ligand>
</feature>
<evidence type="ECO:0000256" key="7">
    <source>
        <dbReference type="RuleBase" id="RU003835"/>
    </source>
</evidence>
<feature type="binding site" evidence="6">
    <location>
        <position position="7"/>
    </location>
    <ligand>
        <name>Mg(2+)</name>
        <dbReference type="ChEBI" id="CHEBI:18420"/>
    </ligand>
</feature>
<dbReference type="Proteomes" id="UP000033428">
    <property type="component" value="Unassembled WGS sequence"/>
</dbReference>
<dbReference type="PROSITE" id="PS01075">
    <property type="entry name" value="ACETATE_KINASE_1"/>
    <property type="match status" value="1"/>
</dbReference>
<feature type="binding site" evidence="6">
    <location>
        <position position="91"/>
    </location>
    <ligand>
        <name>substrate</name>
    </ligand>
</feature>
<keyword evidence="6" id="KW-0460">Magnesium</keyword>
<dbReference type="UniPathway" id="UPA00340">
    <property type="reaction ID" value="UER00458"/>
</dbReference>
<sequence>MLILVINCGSSSVKYNLFDVESEKSPCKGVIERIGQKGASLDHKKNGASLQKEQLSCRNHYEAIEIIANILIHPEKGVLSSLLDVAGIGHRVVHGGEEFKAATLVKEDVINHIEKFSELAPLHNPPSLAGIKGCLKIFPDVKQVAIFDTAFHQTMPEYAYCYGIPYEFYKKYAIRRYGFHGTSHRYISIKAAELLKKPIAEVNLITVHLGNGCSISAIEGGKSVDTSMGFTPLEGLLMGTRAGDIDPAVVFFLMKKENFTVEQIDDVLNKKSGLLGVSGVSNDMRDLLDAIKEGNHRARLAYDIFVYRIKKYIGAYSAVLGRVNAVAFSAGIGENVPEIKEEIEKHLKEMLPNTKFLTVKTNEELLIAKDTYALINTIPACK</sequence>
<evidence type="ECO:0000256" key="5">
    <source>
        <dbReference type="ARBA" id="ARBA00022840"/>
    </source>
</evidence>
<dbReference type="PROSITE" id="PS01076">
    <property type="entry name" value="ACETATE_KINASE_2"/>
    <property type="match status" value="1"/>
</dbReference>
<dbReference type="CDD" id="cd24010">
    <property type="entry name" value="ASKHA_NBD_AcK_PK"/>
    <property type="match status" value="1"/>
</dbReference>
<protein>
    <recommendedName>
        <fullName evidence="6">Acetate kinase</fullName>
        <ecNumber evidence="6">2.7.2.1</ecNumber>
    </recommendedName>
    <alternativeName>
        <fullName evidence="6">Acetokinase</fullName>
    </alternativeName>
</protein>
<keyword evidence="5 6" id="KW-0067">ATP-binding</keyword>
<feature type="site" description="Transition state stabilizer" evidence="6">
    <location>
        <position position="180"/>
    </location>
</feature>
<keyword evidence="6" id="KW-0963">Cytoplasm</keyword>
<keyword evidence="9" id="KW-1185">Reference proteome</keyword>
<dbReference type="GO" id="GO:0005737">
    <property type="term" value="C:cytoplasm"/>
    <property type="evidence" value="ECO:0007669"/>
    <property type="project" value="UniProtKB-SubCell"/>
</dbReference>
<dbReference type="HAMAP" id="MF_00020">
    <property type="entry name" value="Acetate_kinase"/>
    <property type="match status" value="1"/>
</dbReference>
<comment type="function">
    <text evidence="6">Catalyzes the formation of acetyl phosphate from acetate and ATP. Can also catalyze the reverse reaction.</text>
</comment>
<keyword evidence="6" id="KW-0479">Metal-binding</keyword>
<evidence type="ECO:0000313" key="9">
    <source>
        <dbReference type="Proteomes" id="UP000033428"/>
    </source>
</evidence>
<reference evidence="8 9" key="1">
    <citation type="submission" date="2015-02" db="EMBL/GenBank/DDBJ databases">
        <title>Single-cell genomics of uncultivated deep-branching MTB reveals a conserved set of magnetosome genes.</title>
        <authorList>
            <person name="Kolinko S."/>
            <person name="Richter M."/>
            <person name="Glockner F.O."/>
            <person name="Brachmann A."/>
            <person name="Schuler D."/>
        </authorList>
    </citation>
    <scope>NUCLEOTIDE SEQUENCE [LARGE SCALE GENOMIC DNA]</scope>
    <source>
        <strain evidence="8">SKK-01</strain>
    </source>
</reference>
<dbReference type="EMBL" id="JYNY01000372">
    <property type="protein sequence ID" value="KJJ84305.1"/>
    <property type="molecule type" value="Genomic_DNA"/>
</dbReference>
<dbReference type="GO" id="GO:0008776">
    <property type="term" value="F:acetate kinase activity"/>
    <property type="evidence" value="ECO:0007669"/>
    <property type="project" value="UniProtKB-UniRule"/>
</dbReference>
<dbReference type="GO" id="GO:0000287">
    <property type="term" value="F:magnesium ion binding"/>
    <property type="evidence" value="ECO:0007669"/>
    <property type="project" value="UniProtKB-UniRule"/>
</dbReference>